<comment type="cofactor">
    <cofactor evidence="3">
        <name>Zn(2+)</name>
        <dbReference type="ChEBI" id="CHEBI:29105"/>
    </cofactor>
</comment>
<sequence length="326" mass="36432">MAQYRNRLPQLSNSPYLTDSGMETTLIFREGIDLPEFASFDLLKHQTGYEIIARYYRTYAVMAQNHKVGLILESPTWRANSDWGMKLGYSREALAEMNRQSISLLQQIRQDYATEQSPMVISGCIGPRGDGYMVEQAMTTTAAAAYHRPQIEIFRDTAADFVSAFTINYVEEAIGIVQAAQTAEMPVVISFTLETDGNLPTGQTLKSAIEQVDQVTNNGPIYYMINCVHPTHFEHTLIAGEPWLERIQGLRANASVRSHAELDVAEDLDDGNPAELGHQYRELIDKLPNLNIFGGCCGTDERHVESICRACLPVLWAHLSSNQLAL</sequence>
<evidence type="ECO:0000256" key="1">
    <source>
        <dbReference type="ARBA" id="ARBA00022603"/>
    </source>
</evidence>
<protein>
    <submittedName>
        <fullName evidence="5">Homocysteine S-methyltransferase family protein</fullName>
    </submittedName>
</protein>
<dbReference type="GO" id="GO:0032259">
    <property type="term" value="P:methylation"/>
    <property type="evidence" value="ECO:0007669"/>
    <property type="project" value="UniProtKB-KW"/>
</dbReference>
<comment type="caution">
    <text evidence="5">The sequence shown here is derived from an EMBL/GenBank/DDBJ whole genome shotgun (WGS) entry which is preliminary data.</text>
</comment>
<dbReference type="PANTHER" id="PTHR11103">
    <property type="entry name" value="SLR1189 PROTEIN"/>
    <property type="match status" value="1"/>
</dbReference>
<evidence type="ECO:0000256" key="2">
    <source>
        <dbReference type="ARBA" id="ARBA00022679"/>
    </source>
</evidence>
<evidence type="ECO:0000256" key="3">
    <source>
        <dbReference type="PROSITE-ProRule" id="PRU00333"/>
    </source>
</evidence>
<evidence type="ECO:0000259" key="4">
    <source>
        <dbReference type="PROSITE" id="PS50970"/>
    </source>
</evidence>
<dbReference type="InterPro" id="IPR036589">
    <property type="entry name" value="HCY_dom_sf"/>
</dbReference>
<gene>
    <name evidence="5" type="ORF">IQ266_04420</name>
</gene>
<feature type="binding site" evidence="3">
    <location>
        <position position="296"/>
    </location>
    <ligand>
        <name>Zn(2+)</name>
        <dbReference type="ChEBI" id="CHEBI:29105"/>
    </ligand>
</feature>
<keyword evidence="2 3" id="KW-0808">Transferase</keyword>
<dbReference type="Pfam" id="PF02574">
    <property type="entry name" value="S-methyl_trans"/>
    <property type="match status" value="1"/>
</dbReference>
<dbReference type="EMBL" id="JADEXQ010000010">
    <property type="protein sequence ID" value="MBE9029006.1"/>
    <property type="molecule type" value="Genomic_DNA"/>
</dbReference>
<proteinExistence type="predicted"/>
<dbReference type="InterPro" id="IPR003726">
    <property type="entry name" value="HCY_dom"/>
</dbReference>
<dbReference type="PROSITE" id="PS50970">
    <property type="entry name" value="HCY"/>
    <property type="match status" value="1"/>
</dbReference>
<reference evidence="5" key="1">
    <citation type="submission" date="2020-10" db="EMBL/GenBank/DDBJ databases">
        <authorList>
            <person name="Castelo-Branco R."/>
            <person name="Eusebio N."/>
            <person name="Adriana R."/>
            <person name="Vieira A."/>
            <person name="Brugerolle De Fraissinette N."/>
            <person name="Rezende De Castro R."/>
            <person name="Schneider M.P."/>
            <person name="Vasconcelos V."/>
            <person name="Leao P.N."/>
        </authorList>
    </citation>
    <scope>NUCLEOTIDE SEQUENCE</scope>
    <source>
        <strain evidence="5">LEGE 11480</strain>
    </source>
</reference>
<feature type="domain" description="Hcy-binding" evidence="4">
    <location>
        <begin position="5"/>
        <end position="311"/>
    </location>
</feature>
<dbReference type="SUPFAM" id="SSF82282">
    <property type="entry name" value="Homocysteine S-methyltransferase"/>
    <property type="match status" value="1"/>
</dbReference>
<dbReference type="AlphaFoldDB" id="A0A928VLU5"/>
<evidence type="ECO:0000313" key="5">
    <source>
        <dbReference type="EMBL" id="MBE9029006.1"/>
    </source>
</evidence>
<feature type="binding site" evidence="3">
    <location>
        <position position="227"/>
    </location>
    <ligand>
        <name>Zn(2+)</name>
        <dbReference type="ChEBI" id="CHEBI:29105"/>
    </ligand>
</feature>
<accession>A0A928VLU5</accession>
<organism evidence="5 6">
    <name type="scientific">Romeriopsis navalis LEGE 11480</name>
    <dbReference type="NCBI Taxonomy" id="2777977"/>
    <lineage>
        <taxon>Bacteria</taxon>
        <taxon>Bacillati</taxon>
        <taxon>Cyanobacteriota</taxon>
        <taxon>Cyanophyceae</taxon>
        <taxon>Leptolyngbyales</taxon>
        <taxon>Leptolyngbyaceae</taxon>
        <taxon>Romeriopsis</taxon>
        <taxon>Romeriopsis navalis</taxon>
    </lineage>
</organism>
<feature type="binding site" evidence="3">
    <location>
        <position position="297"/>
    </location>
    <ligand>
        <name>Zn(2+)</name>
        <dbReference type="ChEBI" id="CHEBI:29105"/>
    </ligand>
</feature>
<dbReference type="Gene3D" id="3.20.20.330">
    <property type="entry name" value="Homocysteine-binding-like domain"/>
    <property type="match status" value="1"/>
</dbReference>
<keyword evidence="1 3" id="KW-0489">Methyltransferase</keyword>
<keyword evidence="3" id="KW-0862">Zinc</keyword>
<keyword evidence="3" id="KW-0479">Metal-binding</keyword>
<keyword evidence="6" id="KW-1185">Reference proteome</keyword>
<dbReference type="RefSeq" id="WP_264323826.1">
    <property type="nucleotide sequence ID" value="NZ_JADEXQ010000010.1"/>
</dbReference>
<dbReference type="GO" id="GO:0046872">
    <property type="term" value="F:metal ion binding"/>
    <property type="evidence" value="ECO:0007669"/>
    <property type="project" value="UniProtKB-KW"/>
</dbReference>
<dbReference type="Proteomes" id="UP000625316">
    <property type="component" value="Unassembled WGS sequence"/>
</dbReference>
<evidence type="ECO:0000313" key="6">
    <source>
        <dbReference type="Proteomes" id="UP000625316"/>
    </source>
</evidence>
<dbReference type="PANTHER" id="PTHR11103:SF18">
    <property type="entry name" value="SLR1189 PROTEIN"/>
    <property type="match status" value="1"/>
</dbReference>
<name>A0A928VLU5_9CYAN</name>
<dbReference type="GO" id="GO:0008168">
    <property type="term" value="F:methyltransferase activity"/>
    <property type="evidence" value="ECO:0007669"/>
    <property type="project" value="UniProtKB-UniRule"/>
</dbReference>